<evidence type="ECO:0000256" key="1">
    <source>
        <dbReference type="SAM" id="MobiDB-lite"/>
    </source>
</evidence>
<dbReference type="Proteomes" id="UP001597351">
    <property type="component" value="Unassembled WGS sequence"/>
</dbReference>
<evidence type="ECO:0000313" key="3">
    <source>
        <dbReference type="EMBL" id="MFD1946259.1"/>
    </source>
</evidence>
<feature type="region of interest" description="Disordered" evidence="1">
    <location>
        <begin position="1"/>
        <end position="54"/>
    </location>
</feature>
<evidence type="ECO:0008006" key="5">
    <source>
        <dbReference type="Google" id="ProtNLM"/>
    </source>
</evidence>
<comment type="caution">
    <text evidence="3">The sequence shown here is derived from an EMBL/GenBank/DDBJ whole genome shotgun (WGS) entry which is preliminary data.</text>
</comment>
<name>A0ABW4THY0_9ACTN</name>
<keyword evidence="4" id="KW-1185">Reference proteome</keyword>
<protein>
    <recommendedName>
        <fullName evidence="5">Glycerophosphoryl diester phosphodiesterase membrane domain-containing protein</fullName>
    </recommendedName>
</protein>
<organism evidence="3 4">
    <name type="scientific">Nocardioides aestuarii</name>
    <dbReference type="NCBI Taxonomy" id="252231"/>
    <lineage>
        <taxon>Bacteria</taxon>
        <taxon>Bacillati</taxon>
        <taxon>Actinomycetota</taxon>
        <taxon>Actinomycetes</taxon>
        <taxon>Propionibacteriales</taxon>
        <taxon>Nocardioidaceae</taxon>
        <taxon>Nocardioides</taxon>
    </lineage>
</organism>
<keyword evidence="2" id="KW-1133">Transmembrane helix</keyword>
<feature type="transmembrane region" description="Helical" evidence="2">
    <location>
        <begin position="216"/>
        <end position="242"/>
    </location>
</feature>
<feature type="compositionally biased region" description="Pro residues" evidence="1">
    <location>
        <begin position="21"/>
        <end position="43"/>
    </location>
</feature>
<keyword evidence="2" id="KW-0812">Transmembrane</keyword>
<sequence length="364" mass="37994">MSGSYPPPGGTPGDQSWPAPGSQPAPGPQPAPPSWAPPPPPTGPQGWSGAAHKPGAVPLRPLTLGDFYDAAFKIIRYNPGATVGSAVLVTAVAMAIPVAVTAGLATTVDLTSSMSDPAGPSSDELVGFLGAMGSLMLGLVLQSIGLVLVTGMIAHVTMAATLGQRLTLGQAWAATRGQRWRLIGLTFLLGVLVAVVAGVYVGTWVVAIGVLDGWGLFWFGLVTVPLFLAALTVFWVRVYYLAVPSLMLENRRIWESLGRSARLTRKAFWRTFGIALLTAILTQVAGALLSTPISLGTMALTMLGGVDPESPLLLVLSQATSAVVTAAFVAPFVTAVSCLQYIDLRIRKEGYDVELMTRAGLPRP</sequence>
<feature type="transmembrane region" description="Helical" evidence="2">
    <location>
        <begin position="182"/>
        <end position="210"/>
    </location>
</feature>
<feature type="transmembrane region" description="Helical" evidence="2">
    <location>
        <begin position="313"/>
        <end position="339"/>
    </location>
</feature>
<evidence type="ECO:0000256" key="2">
    <source>
        <dbReference type="SAM" id="Phobius"/>
    </source>
</evidence>
<proteinExistence type="predicted"/>
<gene>
    <name evidence="3" type="ORF">ACFSDE_05605</name>
</gene>
<keyword evidence="2" id="KW-0472">Membrane</keyword>
<feature type="transmembrane region" description="Helical" evidence="2">
    <location>
        <begin position="267"/>
        <end position="293"/>
    </location>
</feature>
<feature type="transmembrane region" description="Helical" evidence="2">
    <location>
        <begin position="83"/>
        <end position="105"/>
    </location>
</feature>
<dbReference type="EMBL" id="JBHUGD010000003">
    <property type="protein sequence ID" value="MFD1946259.1"/>
    <property type="molecule type" value="Genomic_DNA"/>
</dbReference>
<feature type="compositionally biased region" description="Pro residues" evidence="1">
    <location>
        <begin position="1"/>
        <end position="10"/>
    </location>
</feature>
<evidence type="ECO:0000313" key="4">
    <source>
        <dbReference type="Proteomes" id="UP001597351"/>
    </source>
</evidence>
<accession>A0ABW4THY0</accession>
<reference evidence="4" key="1">
    <citation type="journal article" date="2019" name="Int. J. Syst. Evol. Microbiol.">
        <title>The Global Catalogue of Microorganisms (GCM) 10K type strain sequencing project: providing services to taxonomists for standard genome sequencing and annotation.</title>
        <authorList>
            <consortium name="The Broad Institute Genomics Platform"/>
            <consortium name="The Broad Institute Genome Sequencing Center for Infectious Disease"/>
            <person name="Wu L."/>
            <person name="Ma J."/>
        </authorList>
    </citation>
    <scope>NUCLEOTIDE SEQUENCE [LARGE SCALE GENOMIC DNA]</scope>
    <source>
        <strain evidence="4">CGMCC 1.12477</strain>
    </source>
</reference>
<dbReference type="RefSeq" id="WP_343916241.1">
    <property type="nucleotide sequence ID" value="NZ_BAAAJT010000002.1"/>
</dbReference>
<feature type="transmembrane region" description="Helical" evidence="2">
    <location>
        <begin position="125"/>
        <end position="149"/>
    </location>
</feature>